<dbReference type="GO" id="GO:0016020">
    <property type="term" value="C:membrane"/>
    <property type="evidence" value="ECO:0007669"/>
    <property type="project" value="UniProtKB-SubCell"/>
</dbReference>
<evidence type="ECO:0008006" key="8">
    <source>
        <dbReference type="Google" id="ProtNLM"/>
    </source>
</evidence>
<reference evidence="6 7" key="1">
    <citation type="journal article" date="2015" name="Genome Announc.">
        <title>Complete Genome Sequence of Spiroplasma turonicum Strain Tab4cT, a Parasite of a Horse Fly, Haematopota sp. (Diptera: Tabanidae).</title>
        <authorList>
            <person name="Davis R.E."/>
            <person name="Shao J."/>
            <person name="Zhao Y."/>
            <person name="Gasparich G.E."/>
            <person name="Gaynor B.J."/>
            <person name="Donofrio N."/>
        </authorList>
    </citation>
    <scope>NUCLEOTIDE SEQUENCE [LARGE SCALE GENOMIC DNA]</scope>
    <source>
        <strain evidence="6 7">Tab4c</strain>
    </source>
</reference>
<dbReference type="KEGG" id="stur:STURON_00428"/>
<organism evidence="6 7">
    <name type="scientific">Spiroplasma turonicum</name>
    <dbReference type="NCBI Taxonomy" id="216946"/>
    <lineage>
        <taxon>Bacteria</taxon>
        <taxon>Bacillati</taxon>
        <taxon>Mycoplasmatota</taxon>
        <taxon>Mollicutes</taxon>
        <taxon>Entomoplasmatales</taxon>
        <taxon>Spiroplasmataceae</taxon>
        <taxon>Spiroplasma</taxon>
    </lineage>
</organism>
<evidence type="ECO:0000256" key="4">
    <source>
        <dbReference type="ARBA" id="ARBA00023136"/>
    </source>
</evidence>
<dbReference type="EMBL" id="CP012328">
    <property type="protein sequence ID" value="AKU79674.1"/>
    <property type="molecule type" value="Genomic_DNA"/>
</dbReference>
<gene>
    <name evidence="6" type="ORF">STURON_00428</name>
</gene>
<dbReference type="PATRIC" id="fig|216946.3.peg.430"/>
<protein>
    <recommendedName>
        <fullName evidence="8">Amino acid permease</fullName>
    </recommendedName>
</protein>
<evidence type="ECO:0000256" key="1">
    <source>
        <dbReference type="ARBA" id="ARBA00004141"/>
    </source>
</evidence>
<keyword evidence="4 5" id="KW-0472">Membrane</keyword>
<feature type="transmembrane region" description="Helical" evidence="5">
    <location>
        <begin position="187"/>
        <end position="206"/>
    </location>
</feature>
<feature type="transmembrane region" description="Helical" evidence="5">
    <location>
        <begin position="258"/>
        <end position="282"/>
    </location>
</feature>
<dbReference type="GO" id="GO:0015179">
    <property type="term" value="F:L-amino acid transmembrane transporter activity"/>
    <property type="evidence" value="ECO:0007669"/>
    <property type="project" value="TreeGrafter"/>
</dbReference>
<dbReference type="AlphaFoldDB" id="A0A0K1P668"/>
<dbReference type="Gene3D" id="1.20.1740.10">
    <property type="entry name" value="Amino acid/polyamine transporter I"/>
    <property type="match status" value="1"/>
</dbReference>
<evidence type="ECO:0000313" key="7">
    <source>
        <dbReference type="Proteomes" id="UP000067243"/>
    </source>
</evidence>
<keyword evidence="3 5" id="KW-1133">Transmembrane helix</keyword>
<comment type="subcellular location">
    <subcellularLocation>
        <location evidence="1">Membrane</location>
        <topology evidence="1">Multi-pass membrane protein</topology>
    </subcellularLocation>
</comment>
<accession>A0A0K1P668</accession>
<dbReference type="PANTHER" id="PTHR11785:SF512">
    <property type="entry name" value="SOBREMESA, ISOFORM B"/>
    <property type="match status" value="1"/>
</dbReference>
<evidence type="ECO:0000256" key="5">
    <source>
        <dbReference type="SAM" id="Phobius"/>
    </source>
</evidence>
<feature type="transmembrane region" description="Helical" evidence="5">
    <location>
        <begin position="443"/>
        <end position="464"/>
    </location>
</feature>
<feature type="transmembrane region" description="Helical" evidence="5">
    <location>
        <begin position="31"/>
        <end position="49"/>
    </location>
</feature>
<dbReference type="PANTHER" id="PTHR11785">
    <property type="entry name" value="AMINO ACID TRANSPORTER"/>
    <property type="match status" value="1"/>
</dbReference>
<dbReference type="InterPro" id="IPR002293">
    <property type="entry name" value="AA/rel_permease1"/>
</dbReference>
<feature type="transmembrane region" description="Helical" evidence="5">
    <location>
        <begin position="476"/>
        <end position="495"/>
    </location>
</feature>
<dbReference type="Pfam" id="PF13520">
    <property type="entry name" value="AA_permease_2"/>
    <property type="match status" value="1"/>
</dbReference>
<feature type="transmembrane region" description="Helical" evidence="5">
    <location>
        <begin position="114"/>
        <end position="136"/>
    </location>
</feature>
<feature type="transmembrane region" description="Helical" evidence="5">
    <location>
        <begin position="354"/>
        <end position="378"/>
    </location>
</feature>
<feature type="transmembrane region" description="Helical" evidence="5">
    <location>
        <begin position="226"/>
        <end position="246"/>
    </location>
</feature>
<evidence type="ECO:0000256" key="2">
    <source>
        <dbReference type="ARBA" id="ARBA00022692"/>
    </source>
</evidence>
<feature type="transmembrane region" description="Helical" evidence="5">
    <location>
        <begin position="302"/>
        <end position="327"/>
    </location>
</feature>
<feature type="transmembrane region" description="Helical" evidence="5">
    <location>
        <begin position="156"/>
        <end position="175"/>
    </location>
</feature>
<dbReference type="OrthoDB" id="392043at2"/>
<dbReference type="STRING" id="216946.STURO_v1c04260"/>
<name>A0A0K1P668_9MOLU</name>
<dbReference type="InterPro" id="IPR050598">
    <property type="entry name" value="AminoAcid_Transporter"/>
</dbReference>
<proteinExistence type="predicted"/>
<feature type="transmembrane region" description="Helical" evidence="5">
    <location>
        <begin position="409"/>
        <end position="427"/>
    </location>
</feature>
<keyword evidence="2 5" id="KW-0812">Transmembrane</keyword>
<evidence type="ECO:0000313" key="6">
    <source>
        <dbReference type="EMBL" id="AKU79674.1"/>
    </source>
</evidence>
<dbReference type="Proteomes" id="UP000067243">
    <property type="component" value="Chromosome"/>
</dbReference>
<dbReference type="RefSeq" id="WP_075048268.1">
    <property type="nucleotide sequence ID" value="NZ_CP012328.1"/>
</dbReference>
<keyword evidence="7" id="KW-1185">Reference proteome</keyword>
<sequence length="548" mass="62492">MDNNIKKIDPTETLYTQISNIKTRKSAAFDFWRVFSIVFGNSIGVGIYLKSKQALLAAHNPYIVLIVLVLMSFIGISMVFVFIELGTSIKNRYHTHTSFAETFIGRRTGSIFSLFYCLIYIPVYVGLMAITVSYYVFRSFDDYFGSNPWINQDLEAFLIIFIAVFIIFFMCISNGHASNGWFKYLHIFFNNLKFVPLIFVIGLGFFAKFHSNTTAFISENTTQWKFSYFILVIPMLLFELDGFMYGSSIEKEIKHKKMLAFGQVIGIIMVLFVNILFAVALYFGTINADSFSLISSLLPKEGALACKLLIALVVLGSVAGFSSFGVINLTSTTDNKGPQLVYYKKSKSMISYKLSGYLNAIIISSTLLVLSLTSWFVYRSYIDKNNVTNEFYYVGQAVTFLIDKISDSVVVLAFTTYLILMLAALVNHKTKKVKDVLNVKGSVYFNIIASSIMASFLLYIYYDIFSKLGSNEIGQILQPTFVFVFTIMLVIFFIINECKLSKVNIDNNDFILRINPKNWNKNYNKLKEMENYKNKNKKFYDSLKSSNK</sequence>
<evidence type="ECO:0000256" key="3">
    <source>
        <dbReference type="ARBA" id="ARBA00022989"/>
    </source>
</evidence>
<feature type="transmembrane region" description="Helical" evidence="5">
    <location>
        <begin position="61"/>
        <end position="83"/>
    </location>
</feature>